<evidence type="ECO:0000256" key="3">
    <source>
        <dbReference type="ARBA" id="ARBA00022448"/>
    </source>
</evidence>
<evidence type="ECO:0000256" key="11">
    <source>
        <dbReference type="SAM" id="Phobius"/>
    </source>
</evidence>
<comment type="caution">
    <text evidence="13">The sequence shown here is derived from an EMBL/GenBank/DDBJ whole genome shotgun (WGS) entry which is preliminary data.</text>
</comment>
<feature type="transmembrane region" description="Helical" evidence="11">
    <location>
        <begin position="69"/>
        <end position="88"/>
    </location>
</feature>
<feature type="transmembrane region" description="Helical" evidence="11">
    <location>
        <begin position="413"/>
        <end position="438"/>
    </location>
</feature>
<keyword evidence="7" id="KW-0915">Sodium</keyword>
<feature type="transmembrane region" description="Helical" evidence="11">
    <location>
        <begin position="203"/>
        <end position="224"/>
    </location>
</feature>
<feature type="transmembrane region" description="Helical" evidence="11">
    <location>
        <begin position="329"/>
        <end position="348"/>
    </location>
</feature>
<evidence type="ECO:0000256" key="9">
    <source>
        <dbReference type="ARBA" id="ARBA00023136"/>
    </source>
</evidence>
<dbReference type="InterPro" id="IPR006153">
    <property type="entry name" value="Cation/H_exchanger_TM"/>
</dbReference>
<feature type="transmembrane region" description="Helical" evidence="11">
    <location>
        <begin position="36"/>
        <end position="57"/>
    </location>
</feature>
<dbReference type="EMBL" id="JAEUBG010000296">
    <property type="protein sequence ID" value="KAH3688529.1"/>
    <property type="molecule type" value="Genomic_DNA"/>
</dbReference>
<evidence type="ECO:0000259" key="12">
    <source>
        <dbReference type="Pfam" id="PF00999"/>
    </source>
</evidence>
<dbReference type="FunFam" id="1.20.1530.20:FF:000015">
    <property type="entry name" value="Na(+)/H(+) antiporter 2"/>
    <property type="match status" value="1"/>
</dbReference>
<feature type="transmembrane region" description="Helical" evidence="11">
    <location>
        <begin position="173"/>
        <end position="191"/>
    </location>
</feature>
<comment type="similarity">
    <text evidence="2">Belongs to the fungal Na(+)/H(+) exchanger family.</text>
</comment>
<organism evidence="13 14">
    <name type="scientific">Wickerhamomyces pijperi</name>
    <name type="common">Yeast</name>
    <name type="synonym">Pichia pijperi</name>
    <dbReference type="NCBI Taxonomy" id="599730"/>
    <lineage>
        <taxon>Eukaryota</taxon>
        <taxon>Fungi</taxon>
        <taxon>Dikarya</taxon>
        <taxon>Ascomycota</taxon>
        <taxon>Saccharomycotina</taxon>
        <taxon>Saccharomycetes</taxon>
        <taxon>Phaffomycetales</taxon>
        <taxon>Wickerhamomycetaceae</taxon>
        <taxon>Wickerhamomyces</taxon>
    </lineage>
</organism>
<protein>
    <recommendedName>
        <fullName evidence="12">Cation/H+ exchanger transmembrane domain-containing protein</fullName>
    </recommendedName>
</protein>
<reference evidence="13" key="1">
    <citation type="journal article" date="2021" name="Open Biol.">
        <title>Shared evolutionary footprints suggest mitochondrial oxidative damage underlies multiple complex I losses in fungi.</title>
        <authorList>
            <person name="Schikora-Tamarit M.A."/>
            <person name="Marcet-Houben M."/>
            <person name="Nosek J."/>
            <person name="Gabaldon T."/>
        </authorList>
    </citation>
    <scope>NUCLEOTIDE SEQUENCE</scope>
    <source>
        <strain evidence="13">CBS2887</strain>
    </source>
</reference>
<evidence type="ECO:0000256" key="1">
    <source>
        <dbReference type="ARBA" id="ARBA00004141"/>
    </source>
</evidence>
<reference evidence="13" key="2">
    <citation type="submission" date="2021-01" db="EMBL/GenBank/DDBJ databases">
        <authorList>
            <person name="Schikora-Tamarit M.A."/>
        </authorList>
    </citation>
    <scope>NUCLEOTIDE SEQUENCE</scope>
    <source>
        <strain evidence="13">CBS2887</strain>
    </source>
</reference>
<gene>
    <name evidence="13" type="ORF">WICPIJ_000479</name>
</gene>
<sequence>MVWKQLSPESAHVAYLLLGGFTCVFFLLSNYLKESLYLGEAIISFIYGLIIGPHSLNWFNPIKWGNLDIITLEISRVVLCLQIFISAVELPKKYMLNHGISVFMVLLPTMAIGWLIMALFMWFLLPGFSFPAALVVSGTITATDPVLAAAVVKGKFAETVPERIRFLISSESGCNDGMVFPFIFLGVNLIIHAGEAGVIVKDWICITLLYQCVLGSFIGGVVGFCFRKAIQFAKRKELIDRDSFLGYATLVSLFCVGLGSTLGVDELLVSFAAGNAFGWDGWHIRETEDSFVDSVFDLIVNLLYFVYLGAIMPWEYFNKVELGLNVWRLVVLGITLIFLRRVPIVLAFKRFIPDIQTWGEAWFTGHFGPIGVGSVYSVMLARSALEGAYTTQETPLATLPGPDHPQYHLIVTMWPLVSFLVLVSIIVHGLSVCFIILYERFGPKWTNKEPLDKEQTLDESI</sequence>
<dbReference type="Pfam" id="PF00999">
    <property type="entry name" value="Na_H_Exchanger"/>
    <property type="match status" value="1"/>
</dbReference>
<dbReference type="GO" id="GO:0120029">
    <property type="term" value="P:proton export across plasma membrane"/>
    <property type="evidence" value="ECO:0007669"/>
    <property type="project" value="InterPro"/>
</dbReference>
<dbReference type="OrthoDB" id="5327978at2759"/>
<feature type="transmembrane region" description="Helical" evidence="11">
    <location>
        <begin position="298"/>
        <end position="317"/>
    </location>
</feature>
<keyword evidence="9 11" id="KW-0472">Membrane</keyword>
<keyword evidence="10" id="KW-0739">Sodium transport</keyword>
<keyword evidence="8" id="KW-0406">Ion transport</keyword>
<keyword evidence="4" id="KW-0050">Antiport</keyword>
<dbReference type="PANTHER" id="PTHR31382:SF4">
    <property type="entry name" value="NA(+)_H(+) ANTIPORTER"/>
    <property type="match status" value="1"/>
</dbReference>
<dbReference type="PANTHER" id="PTHR31382">
    <property type="entry name" value="NA(+)/H(+) ANTIPORTER"/>
    <property type="match status" value="1"/>
</dbReference>
<accession>A0A9P8QGK9</accession>
<comment type="subcellular location">
    <subcellularLocation>
        <location evidence="1">Membrane</location>
        <topology evidence="1">Multi-pass membrane protein</topology>
    </subcellularLocation>
</comment>
<dbReference type="GO" id="GO:0030007">
    <property type="term" value="P:intracellular potassium ion homeostasis"/>
    <property type="evidence" value="ECO:0007669"/>
    <property type="project" value="TreeGrafter"/>
</dbReference>
<feature type="domain" description="Cation/H+ exchanger transmembrane" evidence="12">
    <location>
        <begin position="27"/>
        <end position="434"/>
    </location>
</feature>
<evidence type="ECO:0000256" key="10">
    <source>
        <dbReference type="ARBA" id="ARBA00023201"/>
    </source>
</evidence>
<dbReference type="GO" id="GO:0015385">
    <property type="term" value="F:sodium:proton antiporter activity"/>
    <property type="evidence" value="ECO:0007669"/>
    <property type="project" value="InterPro"/>
</dbReference>
<dbReference type="GO" id="GO:0042391">
    <property type="term" value="P:regulation of membrane potential"/>
    <property type="evidence" value="ECO:0007669"/>
    <property type="project" value="InterPro"/>
</dbReference>
<dbReference type="GO" id="GO:0036376">
    <property type="term" value="P:sodium ion export across plasma membrane"/>
    <property type="evidence" value="ECO:0007669"/>
    <property type="project" value="InterPro"/>
</dbReference>
<feature type="transmembrane region" description="Helical" evidence="11">
    <location>
        <begin position="12"/>
        <end position="29"/>
    </location>
</feature>
<evidence type="ECO:0000313" key="14">
    <source>
        <dbReference type="Proteomes" id="UP000774326"/>
    </source>
</evidence>
<keyword evidence="5 11" id="KW-0812">Transmembrane</keyword>
<dbReference type="AlphaFoldDB" id="A0A9P8QGK9"/>
<evidence type="ECO:0000256" key="2">
    <source>
        <dbReference type="ARBA" id="ARBA00005248"/>
    </source>
</evidence>
<dbReference type="Proteomes" id="UP000774326">
    <property type="component" value="Unassembled WGS sequence"/>
</dbReference>
<evidence type="ECO:0000256" key="7">
    <source>
        <dbReference type="ARBA" id="ARBA00023053"/>
    </source>
</evidence>
<keyword evidence="6 11" id="KW-1133">Transmembrane helix</keyword>
<evidence type="ECO:0000256" key="6">
    <source>
        <dbReference type="ARBA" id="ARBA00022989"/>
    </source>
</evidence>
<evidence type="ECO:0000313" key="13">
    <source>
        <dbReference type="EMBL" id="KAH3688529.1"/>
    </source>
</evidence>
<dbReference type="InterPro" id="IPR004712">
    <property type="entry name" value="Na+/H+_antiporter_fungi"/>
</dbReference>
<evidence type="ECO:0000256" key="4">
    <source>
        <dbReference type="ARBA" id="ARBA00022449"/>
    </source>
</evidence>
<feature type="transmembrane region" description="Helical" evidence="11">
    <location>
        <begin position="244"/>
        <end position="264"/>
    </location>
</feature>
<feature type="transmembrane region" description="Helical" evidence="11">
    <location>
        <begin position="130"/>
        <end position="152"/>
    </location>
</feature>
<name>A0A9P8QGK9_WICPI</name>
<keyword evidence="3" id="KW-0813">Transport</keyword>
<evidence type="ECO:0000256" key="5">
    <source>
        <dbReference type="ARBA" id="ARBA00022692"/>
    </source>
</evidence>
<keyword evidence="14" id="KW-1185">Reference proteome</keyword>
<evidence type="ECO:0000256" key="8">
    <source>
        <dbReference type="ARBA" id="ARBA00023065"/>
    </source>
</evidence>
<proteinExistence type="inferred from homology"/>
<dbReference type="GO" id="GO:0005886">
    <property type="term" value="C:plasma membrane"/>
    <property type="evidence" value="ECO:0007669"/>
    <property type="project" value="InterPro"/>
</dbReference>
<feature type="transmembrane region" description="Helical" evidence="11">
    <location>
        <begin position="100"/>
        <end position="124"/>
    </location>
</feature>